<dbReference type="Gene3D" id="1.10.540.10">
    <property type="entry name" value="Acyl-CoA dehydrogenase/oxidase, N-terminal domain"/>
    <property type="match status" value="1"/>
</dbReference>
<keyword evidence="4 5" id="KW-0274">FAD</keyword>
<comment type="cofactor">
    <cofactor evidence="1 5">
        <name>FAD</name>
        <dbReference type="ChEBI" id="CHEBI:57692"/>
    </cofactor>
</comment>
<accession>A0ABU5VSH1</accession>
<evidence type="ECO:0000259" key="6">
    <source>
        <dbReference type="Pfam" id="PF00441"/>
    </source>
</evidence>
<evidence type="ECO:0000313" key="10">
    <source>
        <dbReference type="Proteomes" id="UP001302274"/>
    </source>
</evidence>
<evidence type="ECO:0000256" key="1">
    <source>
        <dbReference type="ARBA" id="ARBA00001974"/>
    </source>
</evidence>
<dbReference type="PANTHER" id="PTHR43884:SF12">
    <property type="entry name" value="ISOVALERYL-COA DEHYDROGENASE, MITOCHONDRIAL-RELATED"/>
    <property type="match status" value="1"/>
</dbReference>
<keyword evidence="3 5" id="KW-0285">Flavoprotein</keyword>
<dbReference type="InterPro" id="IPR009100">
    <property type="entry name" value="AcylCoA_DH/oxidase_NM_dom_sf"/>
</dbReference>
<dbReference type="Pfam" id="PF02770">
    <property type="entry name" value="Acyl-CoA_dh_M"/>
    <property type="match status" value="1"/>
</dbReference>
<evidence type="ECO:0000256" key="4">
    <source>
        <dbReference type="ARBA" id="ARBA00022827"/>
    </source>
</evidence>
<comment type="similarity">
    <text evidence="2 5">Belongs to the acyl-CoA dehydrogenase family.</text>
</comment>
<dbReference type="InterPro" id="IPR013786">
    <property type="entry name" value="AcylCoA_DH/ox_N"/>
</dbReference>
<dbReference type="PIRSF" id="PIRSF016578">
    <property type="entry name" value="HsaA"/>
    <property type="match status" value="1"/>
</dbReference>
<dbReference type="SUPFAM" id="SSF47203">
    <property type="entry name" value="Acyl-CoA dehydrogenase C-terminal domain-like"/>
    <property type="match status" value="1"/>
</dbReference>
<evidence type="ECO:0000259" key="8">
    <source>
        <dbReference type="Pfam" id="PF02771"/>
    </source>
</evidence>
<dbReference type="PROSITE" id="PS00073">
    <property type="entry name" value="ACYL_COA_DH_2"/>
    <property type="match status" value="1"/>
</dbReference>
<sequence length="380" mass="41271">MSMYDPQYKEIRDLVSKFSDSEVAPLAAKIDHDGEIPKDLINKLYENGFMGSYIPEEFGGAGMDYTSYAIIVEEISRGCASTGVLISAHTSLCMWPILKYGSTEQKQKFLPGLASGGVIGCFCLSEPNAGSDPGTLGTFAEDKGDYYELSGTKNFITNGKDAGIAIVMAKTTKTTDHKGMTAFIVDTTTEGFQVQKLEDKLGIKGSTTAQIWLNKVKVPKANIIGEVGKGFTVALSTLDGGRIGIAAQALGIAEAAFRYAKKYSKERIQFGKPISELQAIQFMLADMSTEIAASRLLIMHASYLKDNNLPYSKEAAQAKLFASEACMKITTKAIQVLGGNGYTKEYPVERHFRDAKITEIYEGTSEIQRIVIAANELKGM</sequence>
<keyword evidence="10" id="KW-1185">Reference proteome</keyword>
<feature type="domain" description="Acyl-CoA dehydrogenase/oxidase N-terminal" evidence="8">
    <location>
        <begin position="7"/>
        <end position="116"/>
    </location>
</feature>
<dbReference type="InterPro" id="IPR036250">
    <property type="entry name" value="AcylCo_DH-like_C"/>
</dbReference>
<organism evidence="9 10">
    <name type="scientific">Bacteriovorax antarcticus</name>
    <dbReference type="NCBI Taxonomy" id="3088717"/>
    <lineage>
        <taxon>Bacteria</taxon>
        <taxon>Pseudomonadati</taxon>
        <taxon>Bdellovibrionota</taxon>
        <taxon>Bacteriovoracia</taxon>
        <taxon>Bacteriovoracales</taxon>
        <taxon>Bacteriovoracaceae</taxon>
        <taxon>Bacteriovorax</taxon>
    </lineage>
</organism>
<dbReference type="Gene3D" id="1.20.140.10">
    <property type="entry name" value="Butyryl-CoA Dehydrogenase, subunit A, domain 3"/>
    <property type="match status" value="1"/>
</dbReference>
<dbReference type="RefSeq" id="WP_323575114.1">
    <property type="nucleotide sequence ID" value="NZ_JAYGJQ010000001.1"/>
</dbReference>
<dbReference type="EMBL" id="JAYGJQ010000001">
    <property type="protein sequence ID" value="MEA9355547.1"/>
    <property type="molecule type" value="Genomic_DNA"/>
</dbReference>
<dbReference type="InterPro" id="IPR046373">
    <property type="entry name" value="Acyl-CoA_Oxase/DH_mid-dom_sf"/>
</dbReference>
<dbReference type="InterPro" id="IPR006091">
    <property type="entry name" value="Acyl-CoA_Oxase/DH_mid-dom"/>
</dbReference>
<evidence type="ECO:0000313" key="9">
    <source>
        <dbReference type="EMBL" id="MEA9355547.1"/>
    </source>
</evidence>
<evidence type="ECO:0000256" key="5">
    <source>
        <dbReference type="RuleBase" id="RU362125"/>
    </source>
</evidence>
<feature type="domain" description="Acyl-CoA dehydrogenase/oxidase C-terminal" evidence="6">
    <location>
        <begin position="228"/>
        <end position="375"/>
    </location>
</feature>
<name>A0ABU5VSH1_9BACT</name>
<dbReference type="InterPro" id="IPR037069">
    <property type="entry name" value="AcylCoA_DH/ox_N_sf"/>
</dbReference>
<dbReference type="Proteomes" id="UP001302274">
    <property type="component" value="Unassembled WGS sequence"/>
</dbReference>
<evidence type="ECO:0000256" key="2">
    <source>
        <dbReference type="ARBA" id="ARBA00009347"/>
    </source>
</evidence>
<evidence type="ECO:0000259" key="7">
    <source>
        <dbReference type="Pfam" id="PF02770"/>
    </source>
</evidence>
<reference evidence="9 10" key="1">
    <citation type="submission" date="2023-11" db="EMBL/GenBank/DDBJ databases">
        <title>A Novel Polar Bacteriovorax (B. antarcticus) Isolated from the Biocrust in Antarctica.</title>
        <authorList>
            <person name="Mun W."/>
            <person name="Choi S.Y."/>
            <person name="Mitchell R.J."/>
        </authorList>
    </citation>
    <scope>NUCLEOTIDE SEQUENCE [LARGE SCALE GENOMIC DNA]</scope>
    <source>
        <strain evidence="9 10">PP10</strain>
    </source>
</reference>
<comment type="caution">
    <text evidence="9">The sequence shown here is derived from an EMBL/GenBank/DDBJ whole genome shotgun (WGS) entry which is preliminary data.</text>
</comment>
<dbReference type="PANTHER" id="PTHR43884">
    <property type="entry name" value="ACYL-COA DEHYDROGENASE"/>
    <property type="match status" value="1"/>
</dbReference>
<dbReference type="Pfam" id="PF00441">
    <property type="entry name" value="Acyl-CoA_dh_1"/>
    <property type="match status" value="1"/>
</dbReference>
<dbReference type="Gene3D" id="2.40.110.10">
    <property type="entry name" value="Butyryl-CoA Dehydrogenase, subunit A, domain 2"/>
    <property type="match status" value="1"/>
</dbReference>
<feature type="domain" description="Acyl-CoA oxidase/dehydrogenase middle" evidence="7">
    <location>
        <begin position="121"/>
        <end position="216"/>
    </location>
</feature>
<proteinExistence type="inferred from homology"/>
<dbReference type="Pfam" id="PF02771">
    <property type="entry name" value="Acyl-CoA_dh_N"/>
    <property type="match status" value="1"/>
</dbReference>
<dbReference type="InterPro" id="IPR009075">
    <property type="entry name" value="AcylCo_DH/oxidase_C"/>
</dbReference>
<dbReference type="InterPro" id="IPR006089">
    <property type="entry name" value="Acyl-CoA_DH_CS"/>
</dbReference>
<keyword evidence="5" id="KW-0560">Oxidoreductase</keyword>
<evidence type="ECO:0000256" key="3">
    <source>
        <dbReference type="ARBA" id="ARBA00022630"/>
    </source>
</evidence>
<protein>
    <submittedName>
        <fullName evidence="9">Acyl-CoA dehydrogenase family protein</fullName>
    </submittedName>
</protein>
<gene>
    <name evidence="9" type="ORF">SHI21_05025</name>
</gene>
<dbReference type="SUPFAM" id="SSF56645">
    <property type="entry name" value="Acyl-CoA dehydrogenase NM domain-like"/>
    <property type="match status" value="1"/>
</dbReference>